<dbReference type="EMBL" id="CP000927">
    <property type="protein sequence ID" value="ABZ70793.1"/>
    <property type="molecule type" value="Genomic_DNA"/>
</dbReference>
<dbReference type="AlphaFoldDB" id="B0T2H2"/>
<organism evidence="1">
    <name type="scientific">Caulobacter sp. (strain K31)</name>
    <dbReference type="NCBI Taxonomy" id="366602"/>
    <lineage>
        <taxon>Bacteria</taxon>
        <taxon>Pseudomonadati</taxon>
        <taxon>Pseudomonadota</taxon>
        <taxon>Alphaproteobacteria</taxon>
        <taxon>Caulobacterales</taxon>
        <taxon>Caulobacteraceae</taxon>
        <taxon>Caulobacter</taxon>
    </lineage>
</organism>
<dbReference type="KEGG" id="cak:Caul_1664"/>
<proteinExistence type="predicted"/>
<dbReference type="HOGENOM" id="CLU_2300731_0_0_5"/>
<name>B0T2H2_CAUSK</name>
<accession>B0T2H2</accession>
<dbReference type="STRING" id="366602.Caul_1664"/>
<dbReference type="OrthoDB" id="7189133at2"/>
<gene>
    <name evidence="1" type="ordered locus">Caul_1664</name>
</gene>
<reference evidence="1" key="1">
    <citation type="submission" date="2008-01" db="EMBL/GenBank/DDBJ databases">
        <title>Complete sequence of chromosome of Caulobacter sp. K31.</title>
        <authorList>
            <consortium name="US DOE Joint Genome Institute"/>
            <person name="Copeland A."/>
            <person name="Lucas S."/>
            <person name="Lapidus A."/>
            <person name="Barry K."/>
            <person name="Glavina del Rio T."/>
            <person name="Dalin E."/>
            <person name="Tice H."/>
            <person name="Pitluck S."/>
            <person name="Bruce D."/>
            <person name="Goodwin L."/>
            <person name="Thompson L.S."/>
            <person name="Brettin T."/>
            <person name="Detter J.C."/>
            <person name="Han C."/>
            <person name="Schmutz J."/>
            <person name="Larimer F."/>
            <person name="Land M."/>
            <person name="Hauser L."/>
            <person name="Kyrpides N."/>
            <person name="Kim E."/>
            <person name="Stephens C."/>
            <person name="Richardson P."/>
        </authorList>
    </citation>
    <scope>NUCLEOTIDE SEQUENCE [LARGE SCALE GENOMIC DNA]</scope>
    <source>
        <strain evidence="1">K31</strain>
    </source>
</reference>
<protein>
    <submittedName>
        <fullName evidence="1">Uncharacterized protein</fullName>
    </submittedName>
</protein>
<sequence>MNAFFGGTYSTHAKRVALWSKASPIPGCDKAIWRCDDQGRVIRWADYGDRFSRYGWTTVREPGESRLARALGQALGLSAAKPVHLNETDLFDLVSMRKAA</sequence>
<evidence type="ECO:0000313" key="1">
    <source>
        <dbReference type="EMBL" id="ABZ70793.1"/>
    </source>
</evidence>